<name>A0A317E9A6_9PROT</name>
<dbReference type="AlphaFoldDB" id="A0A317E9A6"/>
<dbReference type="InterPro" id="IPR006015">
    <property type="entry name" value="Universal_stress_UspA"/>
</dbReference>
<accession>A0A317E9A6</accession>
<reference evidence="4" key="1">
    <citation type="submission" date="2018-05" db="EMBL/GenBank/DDBJ databases">
        <title>Zavarzinia sp. HR-AS.</title>
        <authorList>
            <person name="Lee Y."/>
            <person name="Jeon C.O."/>
        </authorList>
    </citation>
    <scope>NUCLEOTIDE SEQUENCE [LARGE SCALE GENOMIC DNA]</scope>
    <source>
        <strain evidence="4">DSM 1231</strain>
    </source>
</reference>
<dbReference type="SUPFAM" id="SSF52402">
    <property type="entry name" value="Adenine nucleotide alpha hydrolases-like"/>
    <property type="match status" value="2"/>
</dbReference>
<dbReference type="EMBL" id="QGLF01000001">
    <property type="protein sequence ID" value="PWR23479.1"/>
    <property type="molecule type" value="Genomic_DNA"/>
</dbReference>
<dbReference type="OrthoDB" id="9804721at2"/>
<organism evidence="3 4">
    <name type="scientific">Zavarzinia compransoris</name>
    <dbReference type="NCBI Taxonomy" id="1264899"/>
    <lineage>
        <taxon>Bacteria</taxon>
        <taxon>Pseudomonadati</taxon>
        <taxon>Pseudomonadota</taxon>
        <taxon>Alphaproteobacteria</taxon>
        <taxon>Rhodospirillales</taxon>
        <taxon>Zavarziniaceae</taxon>
        <taxon>Zavarzinia</taxon>
    </lineage>
</organism>
<evidence type="ECO:0000313" key="3">
    <source>
        <dbReference type="EMBL" id="PWR23479.1"/>
    </source>
</evidence>
<dbReference type="PANTHER" id="PTHR46268:SF15">
    <property type="entry name" value="UNIVERSAL STRESS PROTEIN HP_0031"/>
    <property type="match status" value="1"/>
</dbReference>
<dbReference type="RefSeq" id="WP_109919512.1">
    <property type="nucleotide sequence ID" value="NZ_QGLF01000001.1"/>
</dbReference>
<dbReference type="CDD" id="cd00293">
    <property type="entry name" value="USP-like"/>
    <property type="match status" value="1"/>
</dbReference>
<dbReference type="Gene3D" id="3.40.50.12370">
    <property type="match status" value="1"/>
</dbReference>
<dbReference type="Pfam" id="PF00582">
    <property type="entry name" value="Usp"/>
    <property type="match status" value="2"/>
</dbReference>
<proteinExistence type="inferred from homology"/>
<dbReference type="InterPro" id="IPR006016">
    <property type="entry name" value="UspA"/>
</dbReference>
<comment type="similarity">
    <text evidence="1">Belongs to the universal stress protein A family.</text>
</comment>
<dbReference type="Proteomes" id="UP000246077">
    <property type="component" value="Unassembled WGS sequence"/>
</dbReference>
<evidence type="ECO:0000313" key="4">
    <source>
        <dbReference type="Proteomes" id="UP000246077"/>
    </source>
</evidence>
<evidence type="ECO:0000256" key="1">
    <source>
        <dbReference type="ARBA" id="ARBA00008791"/>
    </source>
</evidence>
<feature type="domain" description="UspA" evidence="2">
    <location>
        <begin position="3"/>
        <end position="90"/>
    </location>
</feature>
<feature type="domain" description="UspA" evidence="2">
    <location>
        <begin position="174"/>
        <end position="290"/>
    </location>
</feature>
<gene>
    <name evidence="3" type="ORF">DKG75_02600</name>
</gene>
<keyword evidence="4" id="KW-1185">Reference proteome</keyword>
<dbReference type="PRINTS" id="PR01438">
    <property type="entry name" value="UNVRSLSTRESS"/>
</dbReference>
<dbReference type="PANTHER" id="PTHR46268">
    <property type="entry name" value="STRESS RESPONSE PROTEIN NHAX"/>
    <property type="match status" value="1"/>
</dbReference>
<comment type="caution">
    <text evidence="3">The sequence shown here is derived from an EMBL/GenBank/DDBJ whole genome shotgun (WGS) entry which is preliminary data.</text>
</comment>
<evidence type="ECO:0000259" key="2">
    <source>
        <dbReference type="Pfam" id="PF00582"/>
    </source>
</evidence>
<sequence length="292" mass="30876">MSFKTILVPVERPKTARPALRHAIGLARDLDAHIEVFQPEVDPALVIPPVFDGLSGIAFAPDLIAQAQAAAAETRAEIKAMIEAVLVEAGAADLPRARQPGFSLSFESAIGATERLVGRRGRLADLTVIARTPLAVSRGEADSLTGALWSSTRPVLLVPGIEDGYVAAARRPERIVVAWNGSAEAARALAAALPFLVQATAVDVVTFDHAVDAGGLARVRAYLASHGVEAKTADVATEGYLLSKVLFDKVIERDADLIVMGAYTHSRVREYLLGGLTQEIIDGAPVPVLFAH</sequence>
<protein>
    <recommendedName>
        <fullName evidence="2">UspA domain-containing protein</fullName>
    </recommendedName>
</protein>